<feature type="compositionally biased region" description="Basic and acidic residues" evidence="2">
    <location>
        <begin position="288"/>
        <end position="298"/>
    </location>
</feature>
<dbReference type="OrthoDB" id="26970at2759"/>
<feature type="compositionally biased region" description="Acidic residues" evidence="2">
    <location>
        <begin position="623"/>
        <end position="651"/>
    </location>
</feature>
<name>A0A8H7SFJ0_9FUNG</name>
<protein>
    <recommendedName>
        <fullName evidence="5">RNA polymerase I-specific transcription initiation factor RRN3</fullName>
    </recommendedName>
</protein>
<dbReference type="Proteomes" id="UP000646827">
    <property type="component" value="Unassembled WGS sequence"/>
</dbReference>
<comment type="similarity">
    <text evidence="1">Belongs to the RRN3 family.</text>
</comment>
<feature type="region of interest" description="Disordered" evidence="2">
    <location>
        <begin position="484"/>
        <end position="504"/>
    </location>
</feature>
<dbReference type="EMBL" id="JAEPRB010000007">
    <property type="protein sequence ID" value="KAG2227493.1"/>
    <property type="molecule type" value="Genomic_DNA"/>
</dbReference>
<evidence type="ECO:0000313" key="3">
    <source>
        <dbReference type="EMBL" id="KAG2227493.1"/>
    </source>
</evidence>
<organism evidence="3 4">
    <name type="scientific">Circinella minor</name>
    <dbReference type="NCBI Taxonomy" id="1195481"/>
    <lineage>
        <taxon>Eukaryota</taxon>
        <taxon>Fungi</taxon>
        <taxon>Fungi incertae sedis</taxon>
        <taxon>Mucoromycota</taxon>
        <taxon>Mucoromycotina</taxon>
        <taxon>Mucoromycetes</taxon>
        <taxon>Mucorales</taxon>
        <taxon>Lichtheimiaceae</taxon>
        <taxon>Circinella</taxon>
    </lineage>
</organism>
<sequence length="670" mass="77036">MDTYRDPEIDETSIENMSRAKLTNTKMIMKTFVTGALKEKEQGNPKRYDELVSLLLTDPNHVNAPSTLKLYLWIQILSENVSRLDKSCATLVEAVLDIDWAFRETKFAEVYVAFLEHLVTAHAFYVVPVLRKLIKGFKYRLFVPSYAKTSRSEVYKRNHIALQSILKLIPTSVMPLYEAVVAYIPMQRENSASQAAYIRNILELVDYVPFLRKQILMLLVNHMIQFDAHIQIELDELQEDVELQEFKLDFDADYESDDSDNDDLDQEDDVDNDNDDDFDSDAGDSDNETERRESEERRKQKIASMTRKLDAMMLLLFRYLSNFTMDGAGASERTDLFNTLITIFDSTVVKTLKSRYTQFLIFYFCSVDVNAYPELFLNHLLEHMMDPSRPGITRISCAMYIASYVARAKFLDISSIQRSINVLSAWCNDYIDHHEFQGTQPDASKYDMFYAAMQAIMYIFCFRWRELISEDGLDELVEEPTEMIQQQQKPNTLKDSNNNADGMNDDGSYMVDTVPLITIGGNGDVTRNWCVGLKTLPRLISSRLNPLKVCSNPVVQQFAHVARTTNFMYVHPIIQRNKRIVISGGMAHTNLQAVQSFFPFDPYELKTSRQFIENIYMVWRGENEEEDEDSSSDEDDSSEDDEDSSSSDEGEVMTGMSAMSISPAHPHLIL</sequence>
<reference evidence="3 4" key="1">
    <citation type="submission" date="2020-12" db="EMBL/GenBank/DDBJ databases">
        <title>Metabolic potential, ecology and presence of endohyphal bacteria is reflected in genomic diversity of Mucoromycotina.</title>
        <authorList>
            <person name="Muszewska A."/>
            <person name="Okrasinska A."/>
            <person name="Steczkiewicz K."/>
            <person name="Drgas O."/>
            <person name="Orlowska M."/>
            <person name="Perlinska-Lenart U."/>
            <person name="Aleksandrzak-Piekarczyk T."/>
            <person name="Szatraj K."/>
            <person name="Zielenkiewicz U."/>
            <person name="Pilsyk S."/>
            <person name="Malc E."/>
            <person name="Mieczkowski P."/>
            <person name="Kruszewska J.S."/>
            <person name="Biernat P."/>
            <person name="Pawlowska J."/>
        </authorList>
    </citation>
    <scope>NUCLEOTIDE SEQUENCE [LARGE SCALE GENOMIC DNA]</scope>
    <source>
        <strain evidence="3 4">CBS 142.35</strain>
    </source>
</reference>
<dbReference type="GO" id="GO:0001181">
    <property type="term" value="F:RNA polymerase I general transcription initiation factor activity"/>
    <property type="evidence" value="ECO:0007669"/>
    <property type="project" value="InterPro"/>
</dbReference>
<dbReference type="GO" id="GO:0005634">
    <property type="term" value="C:nucleus"/>
    <property type="evidence" value="ECO:0007669"/>
    <property type="project" value="TreeGrafter"/>
</dbReference>
<feature type="region of interest" description="Disordered" evidence="2">
    <location>
        <begin position="253"/>
        <end position="302"/>
    </location>
</feature>
<evidence type="ECO:0000313" key="4">
    <source>
        <dbReference type="Proteomes" id="UP000646827"/>
    </source>
</evidence>
<proteinExistence type="inferred from homology"/>
<feature type="compositionally biased region" description="Acidic residues" evidence="2">
    <location>
        <begin position="253"/>
        <end position="287"/>
    </location>
</feature>
<accession>A0A8H7SFJ0</accession>
<feature type="region of interest" description="Disordered" evidence="2">
    <location>
        <begin position="622"/>
        <end position="670"/>
    </location>
</feature>
<dbReference type="Pfam" id="PF05327">
    <property type="entry name" value="RRN3"/>
    <property type="match status" value="1"/>
</dbReference>
<dbReference type="GO" id="GO:0006361">
    <property type="term" value="P:transcription initiation at RNA polymerase I promoter"/>
    <property type="evidence" value="ECO:0007669"/>
    <property type="project" value="InterPro"/>
</dbReference>
<dbReference type="PANTHER" id="PTHR12790">
    <property type="entry name" value="TRANSCRIPTION INITIATION FACTOR IA RRN3"/>
    <property type="match status" value="1"/>
</dbReference>
<gene>
    <name evidence="3" type="ORF">INT45_007519</name>
</gene>
<dbReference type="InterPro" id="IPR007991">
    <property type="entry name" value="RNA_pol_I_trans_ini_fac_RRN3"/>
</dbReference>
<dbReference type="AlphaFoldDB" id="A0A8H7SFJ0"/>
<evidence type="ECO:0008006" key="5">
    <source>
        <dbReference type="Google" id="ProtNLM"/>
    </source>
</evidence>
<evidence type="ECO:0000256" key="2">
    <source>
        <dbReference type="SAM" id="MobiDB-lite"/>
    </source>
</evidence>
<keyword evidence="4" id="KW-1185">Reference proteome</keyword>
<dbReference type="GO" id="GO:0001042">
    <property type="term" value="F:RNA polymerase I core binding"/>
    <property type="evidence" value="ECO:0007669"/>
    <property type="project" value="TreeGrafter"/>
</dbReference>
<comment type="caution">
    <text evidence="3">The sequence shown here is derived from an EMBL/GenBank/DDBJ whole genome shotgun (WGS) entry which is preliminary data.</text>
</comment>
<feature type="compositionally biased region" description="Polar residues" evidence="2">
    <location>
        <begin position="484"/>
        <end position="501"/>
    </location>
</feature>
<dbReference type="PANTHER" id="PTHR12790:SF0">
    <property type="entry name" value="RNA POLYMERASE I-SPECIFIC TRANSCRIPTION INITIATION FACTOR RRN3-RELATED"/>
    <property type="match status" value="1"/>
</dbReference>
<evidence type="ECO:0000256" key="1">
    <source>
        <dbReference type="ARBA" id="ARBA00010098"/>
    </source>
</evidence>